<feature type="domain" description="Cytidyltransferase-like" evidence="2">
    <location>
        <begin position="163"/>
        <end position="286"/>
    </location>
</feature>
<keyword evidence="4" id="KW-1185">Reference proteome</keyword>
<gene>
    <name evidence="3" type="ORF">K435DRAFT_785086</name>
</gene>
<accession>A0A4S8KYX0</accession>
<dbReference type="InterPro" id="IPR014729">
    <property type="entry name" value="Rossmann-like_a/b/a_fold"/>
</dbReference>
<evidence type="ECO:0000256" key="1">
    <source>
        <dbReference type="SAM" id="MobiDB-lite"/>
    </source>
</evidence>
<protein>
    <submittedName>
        <fullName evidence="3">Nucleotidylyl transferase</fullName>
    </submittedName>
</protein>
<organism evidence="3 4">
    <name type="scientific">Dendrothele bispora (strain CBS 962.96)</name>
    <dbReference type="NCBI Taxonomy" id="1314807"/>
    <lineage>
        <taxon>Eukaryota</taxon>
        <taxon>Fungi</taxon>
        <taxon>Dikarya</taxon>
        <taxon>Basidiomycota</taxon>
        <taxon>Agaricomycotina</taxon>
        <taxon>Agaricomycetes</taxon>
        <taxon>Agaricomycetidae</taxon>
        <taxon>Agaricales</taxon>
        <taxon>Agaricales incertae sedis</taxon>
        <taxon>Dendrothele</taxon>
    </lineage>
</organism>
<dbReference type="Proteomes" id="UP000297245">
    <property type="component" value="Unassembled WGS sequence"/>
</dbReference>
<reference evidence="3 4" key="1">
    <citation type="journal article" date="2019" name="Nat. Ecol. Evol.">
        <title>Megaphylogeny resolves global patterns of mushroom evolution.</title>
        <authorList>
            <person name="Varga T."/>
            <person name="Krizsan K."/>
            <person name="Foldi C."/>
            <person name="Dima B."/>
            <person name="Sanchez-Garcia M."/>
            <person name="Sanchez-Ramirez S."/>
            <person name="Szollosi G.J."/>
            <person name="Szarkandi J.G."/>
            <person name="Papp V."/>
            <person name="Albert L."/>
            <person name="Andreopoulos W."/>
            <person name="Angelini C."/>
            <person name="Antonin V."/>
            <person name="Barry K.W."/>
            <person name="Bougher N.L."/>
            <person name="Buchanan P."/>
            <person name="Buyck B."/>
            <person name="Bense V."/>
            <person name="Catcheside P."/>
            <person name="Chovatia M."/>
            <person name="Cooper J."/>
            <person name="Damon W."/>
            <person name="Desjardin D."/>
            <person name="Finy P."/>
            <person name="Geml J."/>
            <person name="Haridas S."/>
            <person name="Hughes K."/>
            <person name="Justo A."/>
            <person name="Karasinski D."/>
            <person name="Kautmanova I."/>
            <person name="Kiss B."/>
            <person name="Kocsube S."/>
            <person name="Kotiranta H."/>
            <person name="LaButti K.M."/>
            <person name="Lechner B.E."/>
            <person name="Liimatainen K."/>
            <person name="Lipzen A."/>
            <person name="Lukacs Z."/>
            <person name="Mihaltcheva S."/>
            <person name="Morgado L.N."/>
            <person name="Niskanen T."/>
            <person name="Noordeloos M.E."/>
            <person name="Ohm R.A."/>
            <person name="Ortiz-Santana B."/>
            <person name="Ovrebo C."/>
            <person name="Racz N."/>
            <person name="Riley R."/>
            <person name="Savchenko A."/>
            <person name="Shiryaev A."/>
            <person name="Soop K."/>
            <person name="Spirin V."/>
            <person name="Szebenyi C."/>
            <person name="Tomsovsky M."/>
            <person name="Tulloss R.E."/>
            <person name="Uehling J."/>
            <person name="Grigoriev I.V."/>
            <person name="Vagvolgyi C."/>
            <person name="Papp T."/>
            <person name="Martin F.M."/>
            <person name="Miettinen O."/>
            <person name="Hibbett D.S."/>
            <person name="Nagy L.G."/>
        </authorList>
    </citation>
    <scope>NUCLEOTIDE SEQUENCE [LARGE SCALE GENOMIC DNA]</scope>
    <source>
        <strain evidence="3 4">CBS 962.96</strain>
    </source>
</reference>
<dbReference type="GO" id="GO:0004140">
    <property type="term" value="F:dephospho-CoA kinase activity"/>
    <property type="evidence" value="ECO:0007669"/>
    <property type="project" value="TreeGrafter"/>
</dbReference>
<name>A0A4S8KYX0_DENBC</name>
<dbReference type="SUPFAM" id="SSF52374">
    <property type="entry name" value="Nucleotidylyl transferase"/>
    <property type="match status" value="1"/>
</dbReference>
<sequence length="323" mass="35526">MKNAVLLATLESLHTPHHLANAIVTAATTTRNRLTIVLFARFFNTNSDHGLSHTAVWDDVQRLLTFVYVQATKVAQDKDNILLHIDVLLKGFDQAIPDEILQDVDAVYHVSGGDGLPTIQLPPSTAQITIDPEPNSAPSTSPNPPINDDKNTNEPSTYPVVALGGTFDHLHAGHKILLSMAAWIANTKIIVGVTDTSLLTSKAYHAYLEPLSTRITNVRHFLSLFRPGLEYDIVPINDVYGPTGWDPNVQALVVSQETLKGADAIATHRASKSLPPLRTFVIDVISHDSEKLDHQDVEMLKQTKMGSTFIREWIAKRDAQKTS</sequence>
<dbReference type="Pfam" id="PF01467">
    <property type="entry name" value="CTP_transf_like"/>
    <property type="match status" value="1"/>
</dbReference>
<evidence type="ECO:0000313" key="4">
    <source>
        <dbReference type="Proteomes" id="UP000297245"/>
    </source>
</evidence>
<dbReference type="InterPro" id="IPR004821">
    <property type="entry name" value="Cyt_trans-like"/>
</dbReference>
<keyword evidence="3" id="KW-0808">Transferase</keyword>
<dbReference type="CDD" id="cd02164">
    <property type="entry name" value="PPAT_CoAS"/>
    <property type="match status" value="1"/>
</dbReference>
<dbReference type="AlphaFoldDB" id="A0A4S8KYX0"/>
<dbReference type="OrthoDB" id="330671at2759"/>
<dbReference type="EMBL" id="ML179825">
    <property type="protein sequence ID" value="THU81257.1"/>
    <property type="molecule type" value="Genomic_DNA"/>
</dbReference>
<feature type="region of interest" description="Disordered" evidence="1">
    <location>
        <begin position="126"/>
        <end position="155"/>
    </location>
</feature>
<dbReference type="GO" id="GO:0015937">
    <property type="term" value="P:coenzyme A biosynthetic process"/>
    <property type="evidence" value="ECO:0007669"/>
    <property type="project" value="TreeGrafter"/>
</dbReference>
<dbReference type="PANTHER" id="PTHR10695:SF46">
    <property type="entry name" value="BIFUNCTIONAL COENZYME A SYNTHASE-RELATED"/>
    <property type="match status" value="1"/>
</dbReference>
<evidence type="ECO:0000313" key="3">
    <source>
        <dbReference type="EMBL" id="THU81257.1"/>
    </source>
</evidence>
<dbReference type="PANTHER" id="PTHR10695">
    <property type="entry name" value="DEPHOSPHO-COA KINASE-RELATED"/>
    <property type="match status" value="1"/>
</dbReference>
<evidence type="ECO:0000259" key="2">
    <source>
        <dbReference type="Pfam" id="PF01467"/>
    </source>
</evidence>
<proteinExistence type="predicted"/>
<dbReference type="Gene3D" id="3.40.50.620">
    <property type="entry name" value="HUPs"/>
    <property type="match status" value="1"/>
</dbReference>